<dbReference type="OrthoDB" id="21502at2759"/>
<dbReference type="AlphaFoldDB" id="A0A168EC66"/>
<organism evidence="1 2">
    <name type="scientific">Moelleriella libera RCEF 2490</name>
    <dbReference type="NCBI Taxonomy" id="1081109"/>
    <lineage>
        <taxon>Eukaryota</taxon>
        <taxon>Fungi</taxon>
        <taxon>Dikarya</taxon>
        <taxon>Ascomycota</taxon>
        <taxon>Pezizomycotina</taxon>
        <taxon>Sordariomycetes</taxon>
        <taxon>Hypocreomycetidae</taxon>
        <taxon>Hypocreales</taxon>
        <taxon>Clavicipitaceae</taxon>
        <taxon>Moelleriella</taxon>
    </lineage>
</organism>
<protein>
    <submittedName>
        <fullName evidence="1">Alpha-1,2-mannosidase family protein</fullName>
    </submittedName>
</protein>
<dbReference type="EMBL" id="AZGY01000005">
    <property type="protein sequence ID" value="KZZ98649.1"/>
    <property type="molecule type" value="Genomic_DNA"/>
</dbReference>
<name>A0A168EC66_9HYPO</name>
<dbReference type="InterPro" id="IPR023213">
    <property type="entry name" value="CAT-like_dom_sf"/>
</dbReference>
<evidence type="ECO:0000313" key="1">
    <source>
        <dbReference type="EMBL" id="KZZ98649.1"/>
    </source>
</evidence>
<evidence type="ECO:0000313" key="2">
    <source>
        <dbReference type="Proteomes" id="UP000078544"/>
    </source>
</evidence>
<sequence>MPILGWLKGPAQADVDVSDWEEYPVHLNDGCKLNHKVMGWAMRFDSVLDAEKLHSALVRLLELGHWRRLGGRLRRDQHGQLRIYVPKVFTATHPAVQYQRSVISQPIAAHPIGSQFIKTTCEPSIQPLEKDLRYFMAPEDFPESIDGLVQTDKAQLALVVTSFDDATLVSIAFPHTLLDGNGFVNLVQNWSLVLAGKEDEVAPFLGPQIDALEDLVAADTSALKPEDCRMEKMRIKGFALWKYLGRQMAEAVQRKRRLQALYIPQATYRKLLEKFREEGSVLEVNEADERRREDEAHVLTAWLIKTIAAQESAPRPVTLLTLYDLRDHIRALKDASQRGNFAQGLVTSSCAMFPAGTHQTPIGDLVRAYKEQVAALTTEEEALAFMKQWRSELRKKKPDVALYGSTDSLLVFYDPVAKLDPAKMADFGPAVMATSGGDETSPGRISGNVFNPLDWTDAGVDLLLPLGHDYEGGYWITAKLSTASWNSVAQQLRDL</sequence>
<reference evidence="1 2" key="1">
    <citation type="journal article" date="2016" name="Genome Biol. Evol.">
        <title>Divergent and convergent evolution of fungal pathogenicity.</title>
        <authorList>
            <person name="Shang Y."/>
            <person name="Xiao G."/>
            <person name="Zheng P."/>
            <person name="Cen K."/>
            <person name="Zhan S."/>
            <person name="Wang C."/>
        </authorList>
    </citation>
    <scope>NUCLEOTIDE SEQUENCE [LARGE SCALE GENOMIC DNA]</scope>
    <source>
        <strain evidence="1 2">RCEF 2490</strain>
    </source>
</reference>
<keyword evidence="2" id="KW-1185">Reference proteome</keyword>
<proteinExistence type="predicted"/>
<comment type="caution">
    <text evidence="1">The sequence shown here is derived from an EMBL/GenBank/DDBJ whole genome shotgun (WGS) entry which is preliminary data.</text>
</comment>
<dbReference type="Pfam" id="PF02458">
    <property type="entry name" value="Transferase"/>
    <property type="match status" value="1"/>
</dbReference>
<gene>
    <name evidence="1" type="ORF">AAL_03167</name>
</gene>
<accession>A0A168EC66</accession>
<dbReference type="Proteomes" id="UP000078544">
    <property type="component" value="Unassembled WGS sequence"/>
</dbReference>
<dbReference type="Gene3D" id="3.30.559.10">
    <property type="entry name" value="Chloramphenicol acetyltransferase-like domain"/>
    <property type="match status" value="1"/>
</dbReference>